<evidence type="ECO:0000313" key="2">
    <source>
        <dbReference type="EMBL" id="KAE9396266.1"/>
    </source>
</evidence>
<gene>
    <name evidence="2" type="ORF">BT96DRAFT_941796</name>
</gene>
<feature type="signal peptide" evidence="1">
    <location>
        <begin position="1"/>
        <end position="18"/>
    </location>
</feature>
<accession>A0A6A4HEJ9</accession>
<protein>
    <submittedName>
        <fullName evidence="2">Uncharacterized protein</fullName>
    </submittedName>
</protein>
<evidence type="ECO:0000313" key="3">
    <source>
        <dbReference type="Proteomes" id="UP000799118"/>
    </source>
</evidence>
<proteinExistence type="predicted"/>
<name>A0A6A4HEJ9_9AGAR</name>
<keyword evidence="1" id="KW-0732">Signal</keyword>
<evidence type="ECO:0000256" key="1">
    <source>
        <dbReference type="SAM" id="SignalP"/>
    </source>
</evidence>
<sequence>MMLGVLNPLLLLYPGSAAQRVMDWPQLHYSRSLGKLVFSIPVLGQSFSVRCGCAFEDMTAQPSSDIKWHLANYSRLNGEFVGLTQIVESFERKLLHIFHSKCYRFHGDDYDPRKIIMDMCRWALSQKFTIHCLMNNELSVSAYSSSILWENKRETKGTI</sequence>
<reference evidence="2" key="1">
    <citation type="journal article" date="2019" name="Environ. Microbiol.">
        <title>Fungal ecological strategies reflected in gene transcription - a case study of two litter decomposers.</title>
        <authorList>
            <person name="Barbi F."/>
            <person name="Kohler A."/>
            <person name="Barry K."/>
            <person name="Baskaran P."/>
            <person name="Daum C."/>
            <person name="Fauchery L."/>
            <person name="Ihrmark K."/>
            <person name="Kuo A."/>
            <person name="LaButti K."/>
            <person name="Lipzen A."/>
            <person name="Morin E."/>
            <person name="Grigoriev I.V."/>
            <person name="Henrissat B."/>
            <person name="Lindahl B."/>
            <person name="Martin F."/>
        </authorList>
    </citation>
    <scope>NUCLEOTIDE SEQUENCE</scope>
    <source>
        <strain evidence="2">JB14</strain>
    </source>
</reference>
<feature type="chain" id="PRO_5025475636" evidence="1">
    <location>
        <begin position="19"/>
        <end position="159"/>
    </location>
</feature>
<dbReference type="EMBL" id="ML769516">
    <property type="protein sequence ID" value="KAE9396266.1"/>
    <property type="molecule type" value="Genomic_DNA"/>
</dbReference>
<keyword evidence="3" id="KW-1185">Reference proteome</keyword>
<dbReference type="Proteomes" id="UP000799118">
    <property type="component" value="Unassembled WGS sequence"/>
</dbReference>
<dbReference type="AlphaFoldDB" id="A0A6A4HEJ9"/>
<organism evidence="2 3">
    <name type="scientific">Gymnopus androsaceus JB14</name>
    <dbReference type="NCBI Taxonomy" id="1447944"/>
    <lineage>
        <taxon>Eukaryota</taxon>
        <taxon>Fungi</taxon>
        <taxon>Dikarya</taxon>
        <taxon>Basidiomycota</taxon>
        <taxon>Agaricomycotina</taxon>
        <taxon>Agaricomycetes</taxon>
        <taxon>Agaricomycetidae</taxon>
        <taxon>Agaricales</taxon>
        <taxon>Marasmiineae</taxon>
        <taxon>Omphalotaceae</taxon>
        <taxon>Gymnopus</taxon>
    </lineage>
</organism>